<sequence length="51" mass="5976">MENTFEVLEHLANNVKEKLTEKQSYSLQLSKETEEQLPKLERVTKQVLTIS</sequence>
<reference evidence="2" key="1">
    <citation type="journal article" date="2011" name="Nat. Biotechnol.">
        <title>The genomic sequence of the Chinese hamster ovary (CHO)-K1 cell line.</title>
        <authorList>
            <person name="Xu X."/>
            <person name="Nagarajan H."/>
            <person name="Lewis N.E."/>
            <person name="Pan S."/>
            <person name="Cai Z."/>
            <person name="Liu X."/>
            <person name="Chen W."/>
            <person name="Xie M."/>
            <person name="Wang W."/>
            <person name="Hammond S."/>
            <person name="Andersen M.R."/>
            <person name="Neff N."/>
            <person name="Passarelli B."/>
            <person name="Koh W."/>
            <person name="Fan H.C."/>
            <person name="Wang J."/>
            <person name="Gui Y."/>
            <person name="Lee K.H."/>
            <person name="Betenbaugh M.J."/>
            <person name="Quake S.R."/>
            <person name="Famili I."/>
            <person name="Palsson B.O."/>
            <person name="Wang J."/>
        </authorList>
    </citation>
    <scope>NUCLEOTIDE SEQUENCE [LARGE SCALE GENOMIC DNA]</scope>
    <source>
        <strain evidence="2">CHO K1 cell line</strain>
    </source>
</reference>
<dbReference type="STRING" id="10029.G3HTJ7"/>
<organism evidence="1 2">
    <name type="scientific">Cricetulus griseus</name>
    <name type="common">Chinese hamster</name>
    <name type="synonym">Cricetulus barabensis griseus</name>
    <dbReference type="NCBI Taxonomy" id="10029"/>
    <lineage>
        <taxon>Eukaryota</taxon>
        <taxon>Metazoa</taxon>
        <taxon>Chordata</taxon>
        <taxon>Craniata</taxon>
        <taxon>Vertebrata</taxon>
        <taxon>Euteleostomi</taxon>
        <taxon>Mammalia</taxon>
        <taxon>Eutheria</taxon>
        <taxon>Euarchontoglires</taxon>
        <taxon>Glires</taxon>
        <taxon>Rodentia</taxon>
        <taxon>Myomorpha</taxon>
        <taxon>Muroidea</taxon>
        <taxon>Cricetidae</taxon>
        <taxon>Cricetinae</taxon>
        <taxon>Cricetulus</taxon>
    </lineage>
</organism>
<proteinExistence type="predicted"/>
<dbReference type="PaxDb" id="10029-XP_007607120.1"/>
<accession>G3HTJ7</accession>
<dbReference type="InParanoid" id="G3HTJ7"/>
<evidence type="ECO:0000313" key="2">
    <source>
        <dbReference type="Proteomes" id="UP000001075"/>
    </source>
</evidence>
<evidence type="ECO:0000313" key="1">
    <source>
        <dbReference type="EMBL" id="EGV93480.1"/>
    </source>
</evidence>
<protein>
    <submittedName>
        <fullName evidence="1">Coiled-coil domain-containing protein 39</fullName>
    </submittedName>
</protein>
<dbReference type="EMBL" id="JH000702">
    <property type="protein sequence ID" value="EGV93480.1"/>
    <property type="molecule type" value="Genomic_DNA"/>
</dbReference>
<dbReference type="Proteomes" id="UP000001075">
    <property type="component" value="Unassembled WGS sequence"/>
</dbReference>
<dbReference type="AlphaFoldDB" id="G3HTJ7"/>
<dbReference type="eggNOG" id="ENOG502QS0D">
    <property type="taxonomic scope" value="Eukaryota"/>
</dbReference>
<gene>
    <name evidence="1" type="ORF">I79_014225</name>
</gene>
<name>G3HTJ7_CRIGR</name>